<feature type="transmembrane region" description="Helical" evidence="8">
    <location>
        <begin position="405"/>
        <end position="426"/>
    </location>
</feature>
<proteinExistence type="inferred from homology"/>
<keyword evidence="7 8" id="KW-0924">Ammonia transport</keyword>
<dbReference type="SUPFAM" id="SSF111352">
    <property type="entry name" value="Ammonium transporter"/>
    <property type="match status" value="1"/>
</dbReference>
<dbReference type="InterPro" id="IPR024041">
    <property type="entry name" value="NH4_transpt_AmtB-like_dom"/>
</dbReference>
<feature type="transmembrane region" description="Helical" evidence="8">
    <location>
        <begin position="182"/>
        <end position="204"/>
    </location>
</feature>
<keyword evidence="5 8" id="KW-1133">Transmembrane helix</keyword>
<dbReference type="Pfam" id="PF00909">
    <property type="entry name" value="Ammonium_transp"/>
    <property type="match status" value="1"/>
</dbReference>
<dbReference type="Gene3D" id="1.10.3430.10">
    <property type="entry name" value="Ammonium transporter AmtB like domains"/>
    <property type="match status" value="1"/>
</dbReference>
<feature type="transmembrane region" description="Helical" evidence="8">
    <location>
        <begin position="156"/>
        <end position="175"/>
    </location>
</feature>
<evidence type="ECO:0000256" key="2">
    <source>
        <dbReference type="ARBA" id="ARBA00005887"/>
    </source>
</evidence>
<feature type="transmembrane region" description="Helical" evidence="8">
    <location>
        <begin position="374"/>
        <end position="393"/>
    </location>
</feature>
<gene>
    <name evidence="10" type="primary">amt</name>
    <name evidence="10" type="ORF">OO013_04015</name>
</gene>
<evidence type="ECO:0000256" key="3">
    <source>
        <dbReference type="ARBA" id="ARBA00022448"/>
    </source>
</evidence>
<dbReference type="Proteomes" id="UP001209885">
    <property type="component" value="Unassembled WGS sequence"/>
</dbReference>
<dbReference type="PANTHER" id="PTHR11730:SF62">
    <property type="entry name" value="AMMONIUM TRANSPORTER SLL1017-RELATED"/>
    <property type="match status" value="1"/>
</dbReference>
<keyword evidence="6 8" id="KW-0472">Membrane</keyword>
<protein>
    <recommendedName>
        <fullName evidence="8">Ammonium transporter</fullName>
    </recommendedName>
</protein>
<feature type="transmembrane region" description="Helical" evidence="8">
    <location>
        <begin position="345"/>
        <end position="362"/>
    </location>
</feature>
<feature type="domain" description="Ammonium transporter AmtB-like" evidence="9">
    <location>
        <begin position="62"/>
        <end position="453"/>
    </location>
</feature>
<feature type="transmembrane region" description="Helical" evidence="8">
    <location>
        <begin position="95"/>
        <end position="118"/>
    </location>
</feature>
<evidence type="ECO:0000256" key="8">
    <source>
        <dbReference type="RuleBase" id="RU362002"/>
    </source>
</evidence>
<dbReference type="InterPro" id="IPR029020">
    <property type="entry name" value="Ammonium/urea_transptr"/>
</dbReference>
<comment type="subcellular location">
    <subcellularLocation>
        <location evidence="8">Cell membrane</location>
        <topology evidence="8">Multi-pass membrane protein</topology>
    </subcellularLocation>
    <subcellularLocation>
        <location evidence="1">Membrane</location>
        <topology evidence="1">Multi-pass membrane protein</topology>
    </subcellularLocation>
</comment>
<dbReference type="PANTHER" id="PTHR11730">
    <property type="entry name" value="AMMONIUM TRANSPORTER"/>
    <property type="match status" value="1"/>
</dbReference>
<feature type="transmembrane region" description="Helical" evidence="8">
    <location>
        <begin position="62"/>
        <end position="83"/>
    </location>
</feature>
<accession>A0ABT3RMH0</accession>
<evidence type="ECO:0000256" key="1">
    <source>
        <dbReference type="ARBA" id="ARBA00004141"/>
    </source>
</evidence>
<keyword evidence="3 8" id="KW-0813">Transport</keyword>
<dbReference type="InterPro" id="IPR018047">
    <property type="entry name" value="Ammonium_transpt_CS"/>
</dbReference>
<feature type="transmembrane region" description="Helical" evidence="8">
    <location>
        <begin position="286"/>
        <end position="313"/>
    </location>
</feature>
<name>A0ABT3RMH0_9BACT</name>
<dbReference type="InterPro" id="IPR001905">
    <property type="entry name" value="Ammonium_transpt"/>
</dbReference>
<evidence type="ECO:0000256" key="5">
    <source>
        <dbReference type="ARBA" id="ARBA00022989"/>
    </source>
</evidence>
<evidence type="ECO:0000313" key="11">
    <source>
        <dbReference type="Proteomes" id="UP001209885"/>
    </source>
</evidence>
<feature type="transmembrane region" description="Helical" evidence="8">
    <location>
        <begin position="216"/>
        <end position="237"/>
    </location>
</feature>
<dbReference type="EMBL" id="JAPFQN010000003">
    <property type="protein sequence ID" value="MCX2743015.1"/>
    <property type="molecule type" value="Genomic_DNA"/>
</dbReference>
<keyword evidence="4 8" id="KW-0812">Transmembrane</keyword>
<evidence type="ECO:0000256" key="7">
    <source>
        <dbReference type="ARBA" id="ARBA00023177"/>
    </source>
</evidence>
<dbReference type="PROSITE" id="PS01219">
    <property type="entry name" value="AMMONIUM_TRANSP"/>
    <property type="match status" value="1"/>
</dbReference>
<keyword evidence="11" id="KW-1185">Reference proteome</keyword>
<evidence type="ECO:0000259" key="9">
    <source>
        <dbReference type="Pfam" id="PF00909"/>
    </source>
</evidence>
<comment type="similarity">
    <text evidence="2 8">Belongs to the ammonia transporter channel (TC 1.A.11.2) family.</text>
</comment>
<dbReference type="NCBIfam" id="TIGR00836">
    <property type="entry name" value="amt"/>
    <property type="match status" value="1"/>
</dbReference>
<reference evidence="10 11" key="1">
    <citation type="submission" date="2022-11" db="EMBL/GenBank/DDBJ databases">
        <title>The characterization of three novel Bacteroidetes species and genomic analysis of their roles in tidal elemental geochemical cycles.</title>
        <authorList>
            <person name="Ma K."/>
        </authorList>
    </citation>
    <scope>NUCLEOTIDE SEQUENCE [LARGE SCALE GENOMIC DNA]</scope>
    <source>
        <strain evidence="10 11">M17</strain>
    </source>
</reference>
<organism evidence="10 11">
    <name type="scientific">Mangrovivirga halotolerans</name>
    <dbReference type="NCBI Taxonomy" id="2993936"/>
    <lineage>
        <taxon>Bacteria</taxon>
        <taxon>Pseudomonadati</taxon>
        <taxon>Bacteroidota</taxon>
        <taxon>Cytophagia</taxon>
        <taxon>Cytophagales</taxon>
        <taxon>Mangrovivirgaceae</taxon>
        <taxon>Mangrovivirga</taxon>
    </lineage>
</organism>
<evidence type="ECO:0000256" key="6">
    <source>
        <dbReference type="ARBA" id="ARBA00023136"/>
    </source>
</evidence>
<comment type="caution">
    <text evidence="10">The sequence shown here is derived from an EMBL/GenBank/DDBJ whole genome shotgun (WGS) entry which is preliminary data.</text>
</comment>
<sequence>MENLSSKESLLQESISQDTIEVMSDSVMTATTEPVTTAGTDPAAVFASAQDLSDVLLTTNNLWMIVATALVFLMHLGFAGVEAGFTQSKNTVNILFKNTLTPVIGILTFALMGFNLMYPGFETPGWFGFSGFWIESPAGGSTADYAGGGYTYWTDFLFQAMFAATAATIVSGAVAERIKLSSYLIFTILFVGIVYPVIGSWKWGGGALDALGFYDFAGSTLVHSVGGWGALAGILVLGPRIGKYMNGKVNDFPGSSVPLATMGVFLLWFGWFGFNGGSVLSADPGLVSYVLVTTSLGACAGALGSFIMAHFVFKRMDLGMVLNGVLAGLVAVTAGADVFSTADAVIAGFIGGFLVVLSAVLLDKLKLDDAVGAVSVHLTVGIWGTLAVGIFGSNADGAMPFLPQLIGVGVCGAAAFSCASLIFLALKYTIGVRVSEEHEKEGLDSHEHGIRGYTIILE</sequence>
<feature type="transmembrane region" description="Helical" evidence="8">
    <location>
        <begin position="320"/>
        <end position="339"/>
    </location>
</feature>
<feature type="transmembrane region" description="Helical" evidence="8">
    <location>
        <begin position="257"/>
        <end position="274"/>
    </location>
</feature>
<evidence type="ECO:0000313" key="10">
    <source>
        <dbReference type="EMBL" id="MCX2743015.1"/>
    </source>
</evidence>
<evidence type="ECO:0000256" key="4">
    <source>
        <dbReference type="ARBA" id="ARBA00022692"/>
    </source>
</evidence>